<dbReference type="SUPFAM" id="SSF49313">
    <property type="entry name" value="Cadherin-like"/>
    <property type="match status" value="1"/>
</dbReference>
<dbReference type="InterPro" id="IPR013783">
    <property type="entry name" value="Ig-like_fold"/>
</dbReference>
<dbReference type="RefSeq" id="XP_001022621.2">
    <property type="nucleotide sequence ID" value="XM_001022621.2"/>
</dbReference>
<dbReference type="HOGENOM" id="CLU_000949_1_0_1"/>
<organism evidence="3 4">
    <name type="scientific">Tetrahymena thermophila (strain SB210)</name>
    <dbReference type="NCBI Taxonomy" id="312017"/>
    <lineage>
        <taxon>Eukaryota</taxon>
        <taxon>Sar</taxon>
        <taxon>Alveolata</taxon>
        <taxon>Ciliophora</taxon>
        <taxon>Intramacronucleata</taxon>
        <taxon>Oligohymenophorea</taxon>
        <taxon>Hymenostomatida</taxon>
        <taxon>Tetrahymenina</taxon>
        <taxon>Tetrahymenidae</taxon>
        <taxon>Tetrahymena</taxon>
    </lineage>
</organism>
<sequence>MNFFQLYIFFNFLLEFLLCYDSRLYDNSLPVFEPFPKAVIDPTIPCKNGSSDVMTYFRSSQINLLAVSLQKCGFGIYDVTNVQEGVQLVNFYPYSPKKGQVLSLSITDSNKFIWVSYKSGFLDIQDVSQSQFPIVLTQNITFKDQQDYVMKVIQFQQFNLTFLACINNFKLISLANSNISIIQTVEVNDFNIYDIQFALQNSILCVQSYSLINFYQQSIEDLKKGKFNNICSYSPGQGSTLSSFQVIHENILVIQIQYIQYIMVDIQDYINSYDGITCDPSKIIQLDTYPSSPLGNKFALSIDQNFLYTQLSSIGVVVFDIRQKMLEPFQIIQTGGTCADLKLSDDGNYIFYSSWYNVQIFKKTIPNLNLDVPNLLLNNYQLVSNSFYKPPGGSFDNQMYFQTPENILYVSRYSYGSAFFQYKGNGILQLESQLNNNDSSISVSYQTRVPNTSIIYQSLESQGLQIVDCKDINAPKIVKTGITLGQSSYRFEQIEFNKKGNLAFVANLVNVIIIDTNDPLNPKVVSVINTSVYFEGDSSLYTLGLSIDEKTLILNPQDYGIAFADIQDPSNPYLFYKLNLGITYSFTLSSDGKYIFLCVSFQGIHIYGINSDRSITFVSKFSTRGVVGSALLLNNDNYLIISTEEIDSLILVSIVDKSNPVILQILSLPDNDPNCWLVAAPDYSYIFALSQLALYQCFLQSPIIFHSSIYKLKKISNSNIYQKELIPSNMTFQVGDYIQIYLVNIYQSKSVQIKKAQYYFNNVLLELPSWIQFSPQNQVLSIQTSNESLVAGSDGMYQSKSLQQVVFLCYQQLDDFAFVNQFLNINQEDSVKIKQICMNVGYLDSAGFVSSQYSPQNVFQFLDTNSLNVLQKWNQTQGQFSQVLSFIQITLNQNIINYTIQFYTQTSLIVDLSNSVSPISSNQNSIIVTINTSYGKFVNKLYSGILVLINSEQNTIQLQGSVINVNQALEQTIKLSLNNTQNVNQTEIQIIVNDQINYNYDQTLSLQKSKFISLQSPVLLKSILQNDFNNQFPKGQIAVQTPLSYRIGDQVFQCLDSPQLTYTAKIKKDDGQYENIPAGYWLSFQSNERTLVGTPSTNLFYQSETILIEATDGYTVASDEFTMSVTVIPFYLVIQIIIQILGPLLGILGIWKYRTVFYNLIFRYFLTYTKEVAYQQEYYEKKIFISGNTLNTAIQLWKEIQNQIKPKYIQQQINQVFNKQNSVIQMNVFHEQLNQKAETFNLQEEMKKSIYPQGILQVDDEVYEQILSPQNDENLTKIGDLQSVFSQENILKYQTPYKNQSQSRSQRKFKQSRLVTQSMQNKNYQEKITQNLCKDLNVKSIQQSQLNPNNNSLNLNFQLFESSGQINFKYIQELIILQQQTVNPTRRILTNKLQKELENENSLLSTMIKGLAAEYFVENYPIVKRIIILLQEKALIIFKKTDWYRAYVGLKQVQQDQEDYQAQYQLKYECIKLAFKEITEDMKKETNPQNQRNNNQEQLYNGLSVYDLSIYLPLIEQHLFAIALGVTIQKRKFFQVSFGDSFHCNSYQIRAIKFYEKGILCRCCVKAQELLGVDLVEKGLSENERLPEWMQINFQKSYIQIKGMPDQKSVGQYRIKIYDFNGYLLRQFDIQILPNQQLTNRLITKSPEIDSQQNIDTPKYQKFSQFNKTNFLLSALTPKTKSDEVLEEDDIKTSKIKNIINKSNSKNIDEQKFFTTQ</sequence>
<dbReference type="InParanoid" id="Q241D2"/>
<name>Q241D2_TETTS</name>
<dbReference type="Gene3D" id="2.60.40.10">
    <property type="entry name" value="Immunoglobulins"/>
    <property type="match status" value="1"/>
</dbReference>
<protein>
    <submittedName>
        <fullName evidence="3">Dystroglycan-type cadherin-like domain protein</fullName>
    </submittedName>
</protein>
<evidence type="ECO:0000313" key="3">
    <source>
        <dbReference type="EMBL" id="EAS02376.2"/>
    </source>
</evidence>
<evidence type="ECO:0000256" key="1">
    <source>
        <dbReference type="SAM" id="SignalP"/>
    </source>
</evidence>
<keyword evidence="1" id="KW-0732">Signal</keyword>
<dbReference type="InterPro" id="IPR015919">
    <property type="entry name" value="Cadherin-like_sf"/>
</dbReference>
<dbReference type="SUPFAM" id="SSF50978">
    <property type="entry name" value="WD40 repeat-like"/>
    <property type="match status" value="1"/>
</dbReference>
<dbReference type="InterPro" id="IPR036322">
    <property type="entry name" value="WD40_repeat_dom_sf"/>
</dbReference>
<dbReference type="GeneID" id="7841298"/>
<reference evidence="4" key="1">
    <citation type="journal article" date="2006" name="PLoS Biol.">
        <title>Macronuclear genome sequence of the ciliate Tetrahymena thermophila, a model eukaryote.</title>
        <authorList>
            <person name="Eisen J.A."/>
            <person name="Coyne R.S."/>
            <person name="Wu M."/>
            <person name="Wu D."/>
            <person name="Thiagarajan M."/>
            <person name="Wortman J.R."/>
            <person name="Badger J.H."/>
            <person name="Ren Q."/>
            <person name="Amedeo P."/>
            <person name="Jones K.M."/>
            <person name="Tallon L.J."/>
            <person name="Delcher A.L."/>
            <person name="Salzberg S.L."/>
            <person name="Silva J.C."/>
            <person name="Haas B.J."/>
            <person name="Majoros W.H."/>
            <person name="Farzad M."/>
            <person name="Carlton J.M."/>
            <person name="Smith R.K. Jr."/>
            <person name="Garg J."/>
            <person name="Pearlman R.E."/>
            <person name="Karrer K.M."/>
            <person name="Sun L."/>
            <person name="Manning G."/>
            <person name="Elde N.C."/>
            <person name="Turkewitz A.P."/>
            <person name="Asai D.J."/>
            <person name="Wilkes D.E."/>
            <person name="Wang Y."/>
            <person name="Cai H."/>
            <person name="Collins K."/>
            <person name="Stewart B.A."/>
            <person name="Lee S.R."/>
            <person name="Wilamowska K."/>
            <person name="Weinberg Z."/>
            <person name="Ruzzo W.L."/>
            <person name="Wloga D."/>
            <person name="Gaertig J."/>
            <person name="Frankel J."/>
            <person name="Tsao C.-C."/>
            <person name="Gorovsky M.A."/>
            <person name="Keeling P.J."/>
            <person name="Waller R.F."/>
            <person name="Patron N.J."/>
            <person name="Cherry J.M."/>
            <person name="Stover N.A."/>
            <person name="Krieger C.J."/>
            <person name="del Toro C."/>
            <person name="Ryder H.F."/>
            <person name="Williamson S.C."/>
            <person name="Barbeau R.A."/>
            <person name="Hamilton E.P."/>
            <person name="Orias E."/>
        </authorList>
    </citation>
    <scope>NUCLEOTIDE SEQUENCE [LARGE SCALE GENOMIC DNA]</scope>
    <source>
        <strain evidence="4">SB210</strain>
    </source>
</reference>
<proteinExistence type="predicted"/>
<dbReference type="GO" id="GO:0005509">
    <property type="term" value="F:calcium ion binding"/>
    <property type="evidence" value="ECO:0007669"/>
    <property type="project" value="InterPro"/>
</dbReference>
<accession>Q241D2</accession>
<keyword evidence="4" id="KW-1185">Reference proteome</keyword>
<dbReference type="GO" id="GO:0016020">
    <property type="term" value="C:membrane"/>
    <property type="evidence" value="ECO:0007669"/>
    <property type="project" value="InterPro"/>
</dbReference>
<dbReference type="Proteomes" id="UP000009168">
    <property type="component" value="Unassembled WGS sequence"/>
</dbReference>
<dbReference type="KEGG" id="tet:TTHERM_01244550"/>
<feature type="domain" description="Dystroglycan-type cadherin-like" evidence="2">
    <location>
        <begin position="1023"/>
        <end position="1132"/>
    </location>
</feature>
<dbReference type="SUPFAM" id="SSF82171">
    <property type="entry name" value="DPP6 N-terminal domain-like"/>
    <property type="match status" value="1"/>
</dbReference>
<feature type="signal peptide" evidence="1">
    <location>
        <begin position="1"/>
        <end position="19"/>
    </location>
</feature>
<evidence type="ECO:0000259" key="2">
    <source>
        <dbReference type="SMART" id="SM00736"/>
    </source>
</evidence>
<gene>
    <name evidence="3" type="ORF">TTHERM_01244550</name>
</gene>
<dbReference type="SMART" id="SM00736">
    <property type="entry name" value="CADG"/>
    <property type="match status" value="1"/>
</dbReference>
<dbReference type="EMBL" id="GG662539">
    <property type="protein sequence ID" value="EAS02376.2"/>
    <property type="molecule type" value="Genomic_DNA"/>
</dbReference>
<feature type="chain" id="PRO_5004202050" evidence="1">
    <location>
        <begin position="20"/>
        <end position="1717"/>
    </location>
</feature>
<dbReference type="InterPro" id="IPR006644">
    <property type="entry name" value="Cadg"/>
</dbReference>
<evidence type="ECO:0000313" key="4">
    <source>
        <dbReference type="Proteomes" id="UP000009168"/>
    </source>
</evidence>